<protein>
    <submittedName>
        <fullName evidence="1">Uncharacterized protein</fullName>
    </submittedName>
</protein>
<sequence>MVVSCLSASAQPIVWRLVRLHTAVMMCFVVGVLFNTASATPDQTFFEDGGSLLHFDDIDTSTGWGILTEPYHGLIFEGFYPFKPSHPRFEGLISEHDLNCAVSKPNALHGSRYNIDSSIRPMHGHEEPTRLPSITSNDGDTSLNLYSFSVKPLNFPINSVTFNLRGTVAVGPASPSDGAIKSDLIWRVDFPAGYHEVLNVSLRDYSHRRWNNLSRIELWADFNNADITMDWEFCIDDLELDFNRP</sequence>
<proteinExistence type="predicted"/>
<dbReference type="OrthoDB" id="4153234at2759"/>
<reference evidence="1 2" key="1">
    <citation type="submission" date="2013-03" db="EMBL/GenBank/DDBJ databases">
        <title>The Genome Sequence of Exophiala aquamarina CBS 119918.</title>
        <authorList>
            <consortium name="The Broad Institute Genomics Platform"/>
            <person name="Cuomo C."/>
            <person name="de Hoog S."/>
            <person name="Gorbushina A."/>
            <person name="Walker B."/>
            <person name="Young S.K."/>
            <person name="Zeng Q."/>
            <person name="Gargeya S."/>
            <person name="Fitzgerald M."/>
            <person name="Haas B."/>
            <person name="Abouelleil A."/>
            <person name="Allen A.W."/>
            <person name="Alvarado L."/>
            <person name="Arachchi H.M."/>
            <person name="Berlin A.M."/>
            <person name="Chapman S.B."/>
            <person name="Gainer-Dewar J."/>
            <person name="Goldberg J."/>
            <person name="Griggs A."/>
            <person name="Gujja S."/>
            <person name="Hansen M."/>
            <person name="Howarth C."/>
            <person name="Imamovic A."/>
            <person name="Ireland A."/>
            <person name="Larimer J."/>
            <person name="McCowan C."/>
            <person name="Murphy C."/>
            <person name="Pearson M."/>
            <person name="Poon T.W."/>
            <person name="Priest M."/>
            <person name="Roberts A."/>
            <person name="Saif S."/>
            <person name="Shea T."/>
            <person name="Sisk P."/>
            <person name="Sykes S."/>
            <person name="Wortman J."/>
            <person name="Nusbaum C."/>
            <person name="Birren B."/>
        </authorList>
    </citation>
    <scope>NUCLEOTIDE SEQUENCE [LARGE SCALE GENOMIC DNA]</scope>
    <source>
        <strain evidence="1 2">CBS 119918</strain>
    </source>
</reference>
<dbReference type="Proteomes" id="UP000027920">
    <property type="component" value="Unassembled WGS sequence"/>
</dbReference>
<dbReference type="GeneID" id="25280328"/>
<dbReference type="HOGENOM" id="CLU_099107_0_0_1"/>
<accession>A0A072PPN9</accession>
<keyword evidence="2" id="KW-1185">Reference proteome</keyword>
<dbReference type="VEuPathDB" id="FungiDB:A1O9_05402"/>
<comment type="caution">
    <text evidence="1">The sequence shown here is derived from an EMBL/GenBank/DDBJ whole genome shotgun (WGS) entry which is preliminary data.</text>
</comment>
<dbReference type="EMBL" id="AMGV01000004">
    <property type="protein sequence ID" value="KEF57485.1"/>
    <property type="molecule type" value="Genomic_DNA"/>
</dbReference>
<dbReference type="AlphaFoldDB" id="A0A072PPN9"/>
<name>A0A072PPN9_9EURO</name>
<dbReference type="RefSeq" id="XP_013260075.1">
    <property type="nucleotide sequence ID" value="XM_013404621.1"/>
</dbReference>
<organism evidence="1 2">
    <name type="scientific">Exophiala aquamarina CBS 119918</name>
    <dbReference type="NCBI Taxonomy" id="1182545"/>
    <lineage>
        <taxon>Eukaryota</taxon>
        <taxon>Fungi</taxon>
        <taxon>Dikarya</taxon>
        <taxon>Ascomycota</taxon>
        <taxon>Pezizomycotina</taxon>
        <taxon>Eurotiomycetes</taxon>
        <taxon>Chaetothyriomycetidae</taxon>
        <taxon>Chaetothyriales</taxon>
        <taxon>Herpotrichiellaceae</taxon>
        <taxon>Exophiala</taxon>
    </lineage>
</organism>
<evidence type="ECO:0000313" key="1">
    <source>
        <dbReference type="EMBL" id="KEF57485.1"/>
    </source>
</evidence>
<gene>
    <name evidence="1" type="ORF">A1O9_05402</name>
</gene>
<evidence type="ECO:0000313" key="2">
    <source>
        <dbReference type="Proteomes" id="UP000027920"/>
    </source>
</evidence>